<feature type="transmembrane region" description="Helical" evidence="5">
    <location>
        <begin position="384"/>
        <end position="402"/>
    </location>
</feature>
<feature type="transmembrane region" description="Helical" evidence="5">
    <location>
        <begin position="125"/>
        <end position="144"/>
    </location>
</feature>
<dbReference type="InterPro" id="IPR051533">
    <property type="entry name" value="WaaL-like"/>
</dbReference>
<evidence type="ECO:0000259" key="6">
    <source>
        <dbReference type="Pfam" id="PF04932"/>
    </source>
</evidence>
<dbReference type="GO" id="GO:0016020">
    <property type="term" value="C:membrane"/>
    <property type="evidence" value="ECO:0007669"/>
    <property type="project" value="UniProtKB-SubCell"/>
</dbReference>
<feature type="transmembrane region" description="Helical" evidence="5">
    <location>
        <begin position="202"/>
        <end position="222"/>
    </location>
</feature>
<dbReference type="HOGENOM" id="CLU_617926_0_0_5"/>
<evidence type="ECO:0000313" key="8">
    <source>
        <dbReference type="Proteomes" id="UP000001302"/>
    </source>
</evidence>
<dbReference type="Pfam" id="PF04932">
    <property type="entry name" value="Wzy_C"/>
    <property type="match status" value="1"/>
</dbReference>
<dbReference type="eggNOG" id="COG3307">
    <property type="taxonomic scope" value="Bacteria"/>
</dbReference>
<evidence type="ECO:0000256" key="2">
    <source>
        <dbReference type="ARBA" id="ARBA00022692"/>
    </source>
</evidence>
<keyword evidence="3 5" id="KW-1133">Transmembrane helix</keyword>
<dbReference type="AlphaFoldDB" id="E0TI90"/>
<feature type="transmembrane region" description="Helical" evidence="5">
    <location>
        <begin position="25"/>
        <end position="44"/>
    </location>
</feature>
<feature type="transmembrane region" description="Helical" evidence="5">
    <location>
        <begin position="102"/>
        <end position="119"/>
    </location>
</feature>
<reference evidence="7 8" key="2">
    <citation type="journal article" date="2011" name="J. Bacteriol.">
        <title>Complete genome sequence of strain HTCC2503T of Parvularcula bermudensis, the type species of the order "Parvularculales" in the class Alphaproteobacteria.</title>
        <authorList>
            <person name="Oh H.M."/>
            <person name="Kang I."/>
            <person name="Vergin K.L."/>
            <person name="Kang D."/>
            <person name="Rhee K.H."/>
            <person name="Giovannoni S.J."/>
            <person name="Cho J.C."/>
        </authorList>
    </citation>
    <scope>NUCLEOTIDE SEQUENCE [LARGE SCALE GENOMIC DNA]</scope>
    <source>
        <strain evidence="8">ATCC BAA-594 / HTCC2503 / KCTC 12087</strain>
    </source>
</reference>
<feature type="domain" description="O-antigen ligase-related" evidence="6">
    <location>
        <begin position="232"/>
        <end position="365"/>
    </location>
</feature>
<proteinExistence type="predicted"/>
<keyword evidence="4 5" id="KW-0472">Membrane</keyword>
<evidence type="ECO:0000313" key="7">
    <source>
        <dbReference type="EMBL" id="ADM09429.1"/>
    </source>
</evidence>
<dbReference type="OrthoDB" id="4391260at2"/>
<feature type="transmembrane region" description="Helical" evidence="5">
    <location>
        <begin position="349"/>
        <end position="372"/>
    </location>
</feature>
<name>E0TI90_PARBH</name>
<feature type="transmembrane region" description="Helical" evidence="5">
    <location>
        <begin position="229"/>
        <end position="262"/>
    </location>
</feature>
<accession>E0TI90</accession>
<dbReference type="STRING" id="314260.PB2503_06817"/>
<protein>
    <submittedName>
        <fullName evidence="7">O-antigen polymerase</fullName>
    </submittedName>
</protein>
<keyword evidence="2 5" id="KW-0812">Transmembrane</keyword>
<dbReference type="PANTHER" id="PTHR37422:SF17">
    <property type="entry name" value="O-ANTIGEN LIGASE"/>
    <property type="match status" value="1"/>
</dbReference>
<feature type="transmembrane region" description="Helical" evidence="5">
    <location>
        <begin position="268"/>
        <end position="294"/>
    </location>
</feature>
<dbReference type="PANTHER" id="PTHR37422">
    <property type="entry name" value="TEICHURONIC ACID BIOSYNTHESIS PROTEIN TUAE"/>
    <property type="match status" value="1"/>
</dbReference>
<evidence type="ECO:0000256" key="3">
    <source>
        <dbReference type="ARBA" id="ARBA00022989"/>
    </source>
</evidence>
<evidence type="ECO:0000256" key="5">
    <source>
        <dbReference type="SAM" id="Phobius"/>
    </source>
</evidence>
<feature type="transmembrane region" description="Helical" evidence="5">
    <location>
        <begin position="71"/>
        <end position="90"/>
    </location>
</feature>
<evidence type="ECO:0000256" key="4">
    <source>
        <dbReference type="ARBA" id="ARBA00023136"/>
    </source>
</evidence>
<dbReference type="InterPro" id="IPR007016">
    <property type="entry name" value="O-antigen_ligase-rel_domated"/>
</dbReference>
<keyword evidence="8" id="KW-1185">Reference proteome</keyword>
<dbReference type="KEGG" id="pbr:PB2503_06817"/>
<sequence>MSTLSPTSPPFGDYAAKQSVDWYRAIFVGLCIVAVFFMTTPFTFRVIGMDPSQGIIRDPTTLKRISGGSNMIVYSGRLFLLSILLFWCLPDWRRLAGGLSRFVPFLPFVVWTALSLTWTDSLSTSAIGFVVLMMIILTIYVIAIRLQPEQVANVFLWGAVLIAICTFLWVFLVPSEGVHQYSDSSQSVHTGSWRGIYQHKNHLGQVVAIFGTGLLFAGRAVFPRQWVRYATIAAFCVICMMSNSASSIFVLITAPVLTLAYFKLRSVYRYLALIIAIPMIFILMIIAGQLLVLLGRDPSLTGRTDIWALAIDHIAREPVTGYGFVSPTFGTFTYDLIQMMGVFGAHNGYLDMALGTGLVGLATFLLIVAAAGNSARRLHEGSESERQAAMVIGGIMIAWLLANCSESNLRPAVTVGPIGWMALSALVFAQPRFRFLQVRSQTIASVPSDNGAISPDRA</sequence>
<feature type="transmembrane region" description="Helical" evidence="5">
    <location>
        <begin position="151"/>
        <end position="172"/>
    </location>
</feature>
<evidence type="ECO:0000256" key="1">
    <source>
        <dbReference type="ARBA" id="ARBA00004141"/>
    </source>
</evidence>
<feature type="transmembrane region" description="Helical" evidence="5">
    <location>
        <begin position="319"/>
        <end position="337"/>
    </location>
</feature>
<dbReference type="RefSeq" id="WP_013300403.1">
    <property type="nucleotide sequence ID" value="NC_014414.1"/>
</dbReference>
<dbReference type="EMBL" id="CP002156">
    <property type="protein sequence ID" value="ADM09429.1"/>
    <property type="molecule type" value="Genomic_DNA"/>
</dbReference>
<comment type="subcellular location">
    <subcellularLocation>
        <location evidence="1">Membrane</location>
        <topology evidence="1">Multi-pass membrane protein</topology>
    </subcellularLocation>
</comment>
<dbReference type="Proteomes" id="UP000001302">
    <property type="component" value="Chromosome"/>
</dbReference>
<gene>
    <name evidence="7" type="ordered locus">PB2503_06817</name>
</gene>
<reference evidence="8" key="1">
    <citation type="submission" date="2010-08" db="EMBL/GenBank/DDBJ databases">
        <title>Genome sequence of Parvularcula bermudensis HTCC2503.</title>
        <authorList>
            <person name="Kang D.-M."/>
            <person name="Oh H.-M."/>
            <person name="Cho J.-C."/>
        </authorList>
    </citation>
    <scope>NUCLEOTIDE SEQUENCE [LARGE SCALE GENOMIC DNA]</scope>
    <source>
        <strain evidence="8">ATCC BAA-594 / HTCC2503 / KCTC 12087</strain>
    </source>
</reference>
<organism evidence="7 8">
    <name type="scientific">Parvularcula bermudensis (strain ATCC BAA-594 / HTCC2503 / KCTC 12087)</name>
    <dbReference type="NCBI Taxonomy" id="314260"/>
    <lineage>
        <taxon>Bacteria</taxon>
        <taxon>Pseudomonadati</taxon>
        <taxon>Pseudomonadota</taxon>
        <taxon>Alphaproteobacteria</taxon>
        <taxon>Parvularculales</taxon>
        <taxon>Parvularculaceae</taxon>
        <taxon>Parvularcula</taxon>
    </lineage>
</organism>
<feature type="transmembrane region" description="Helical" evidence="5">
    <location>
        <begin position="408"/>
        <end position="429"/>
    </location>
</feature>